<keyword evidence="3" id="KW-0235">DNA replication</keyword>
<keyword evidence="10" id="KW-0238">DNA-binding</keyword>
<protein>
    <submittedName>
        <fullName evidence="12">Viral replication protein</fullName>
    </submittedName>
</protein>
<evidence type="ECO:0000256" key="5">
    <source>
        <dbReference type="ARBA" id="ARBA00022723"/>
    </source>
</evidence>
<keyword evidence="4" id="KW-0540">Nuclease</keyword>
<accession>A0ABR9QYT9</accession>
<keyword evidence="5" id="KW-0479">Metal-binding</keyword>
<evidence type="ECO:0000256" key="3">
    <source>
        <dbReference type="ARBA" id="ARBA00022705"/>
    </source>
</evidence>
<dbReference type="PROSITE" id="PS52020">
    <property type="entry name" value="CRESS_DNA_REP"/>
    <property type="match status" value="1"/>
</dbReference>
<keyword evidence="9" id="KW-0190">Covalent protein-DNA linkage</keyword>
<evidence type="ECO:0000259" key="11">
    <source>
        <dbReference type="PROSITE" id="PS52020"/>
    </source>
</evidence>
<evidence type="ECO:0000313" key="12">
    <source>
        <dbReference type="EMBL" id="MBE5035740.1"/>
    </source>
</evidence>
<evidence type="ECO:0000256" key="6">
    <source>
        <dbReference type="ARBA" id="ARBA00022741"/>
    </source>
</evidence>
<evidence type="ECO:0000256" key="9">
    <source>
        <dbReference type="ARBA" id="ARBA00023124"/>
    </source>
</evidence>
<proteinExistence type="predicted"/>
<evidence type="ECO:0000256" key="1">
    <source>
        <dbReference type="ARBA" id="ARBA00022679"/>
    </source>
</evidence>
<organism evidence="12 13">
    <name type="scientific">Gallibacter intestinalis</name>
    <dbReference type="NCBI Taxonomy" id="2779356"/>
    <lineage>
        <taxon>Bacteria</taxon>
        <taxon>Bacillati</taxon>
        <taxon>Bacillota</taxon>
        <taxon>Clostridia</taxon>
        <taxon>Eubacteriales</taxon>
        <taxon>Eubacteriaceae</taxon>
        <taxon>Gallibacter</taxon>
    </lineage>
</organism>
<evidence type="ECO:0000256" key="2">
    <source>
        <dbReference type="ARBA" id="ARBA00022695"/>
    </source>
</evidence>
<dbReference type="EMBL" id="JADCKA010000008">
    <property type="protein sequence ID" value="MBE5035740.1"/>
    <property type="molecule type" value="Genomic_DNA"/>
</dbReference>
<keyword evidence="6" id="KW-0547">Nucleotide-binding</keyword>
<keyword evidence="2" id="KW-0548">Nucleotidyltransferase</keyword>
<dbReference type="InterPro" id="IPR049912">
    <property type="entry name" value="CRESS_DNA_REP"/>
</dbReference>
<gene>
    <name evidence="12" type="ORF">INF20_05525</name>
</gene>
<keyword evidence="8" id="KW-0378">Hydrolase</keyword>
<dbReference type="Proteomes" id="UP001516588">
    <property type="component" value="Unassembled WGS sequence"/>
</dbReference>
<sequence length="315" mass="37398">MNGRSQSRKWQLTINNPETAGLSREDILEKLNCFNLRYYCIGDEIGETGNYHTHVFMFSESPIRFGTIKRRFPIAHIEKAYGTVNDNRNYVLKEGKWKNTKKSETTVEGTFFEYGEIPTENEEKAPEMMRLIYMIKEGYSIPEIIEELPKLALRTRNIEELKKEFKKKIFKEQYRNVRTSYICVDSVNRRLDFIYEKHGFNNVCRITNYRTSRGISFDNYDGEDVIIFDNFNGQIPLDELNNYLDRYPLMLPSRYEDRVACFTRVYIISSNPLSYQYIKYQTTDKEEWDKFVNKIDDLIEIDRHGVIEIILGSLD</sequence>
<dbReference type="RefSeq" id="WP_226385386.1">
    <property type="nucleotide sequence ID" value="NZ_JADCKA010000008.1"/>
</dbReference>
<evidence type="ECO:0000256" key="8">
    <source>
        <dbReference type="ARBA" id="ARBA00022801"/>
    </source>
</evidence>
<keyword evidence="7" id="KW-0255">Endonuclease</keyword>
<feature type="domain" description="CRESS-DNA virus Rep endonuclease" evidence="11">
    <location>
        <begin position="4"/>
        <end position="117"/>
    </location>
</feature>
<comment type="caution">
    <text evidence="12">The sequence shown here is derived from an EMBL/GenBank/DDBJ whole genome shotgun (WGS) entry which is preliminary data.</text>
</comment>
<keyword evidence="1" id="KW-0808">Transferase</keyword>
<name>A0ABR9QYT9_9FIRM</name>
<evidence type="ECO:0000256" key="7">
    <source>
        <dbReference type="ARBA" id="ARBA00022759"/>
    </source>
</evidence>
<dbReference type="Gene3D" id="3.40.1310.20">
    <property type="match status" value="1"/>
</dbReference>
<evidence type="ECO:0000256" key="4">
    <source>
        <dbReference type="ARBA" id="ARBA00022722"/>
    </source>
</evidence>
<reference evidence="12 13" key="1">
    <citation type="submission" date="2020-10" db="EMBL/GenBank/DDBJ databases">
        <title>ChiBAC.</title>
        <authorList>
            <person name="Zenner C."/>
            <person name="Hitch T.C.A."/>
            <person name="Clavel T."/>
        </authorList>
    </citation>
    <scope>NUCLEOTIDE SEQUENCE [LARGE SCALE GENOMIC DNA]</scope>
    <source>
        <strain evidence="12 13">DSM 108706</strain>
    </source>
</reference>
<evidence type="ECO:0000256" key="10">
    <source>
        <dbReference type="ARBA" id="ARBA00023125"/>
    </source>
</evidence>
<dbReference type="Pfam" id="PF02407">
    <property type="entry name" value="Viral_Rep"/>
    <property type="match status" value="1"/>
</dbReference>
<evidence type="ECO:0000313" key="13">
    <source>
        <dbReference type="Proteomes" id="UP001516588"/>
    </source>
</evidence>
<keyword evidence="13" id="KW-1185">Reference proteome</keyword>